<dbReference type="SUPFAM" id="SSF56281">
    <property type="entry name" value="Metallo-hydrolase/oxidoreductase"/>
    <property type="match status" value="1"/>
</dbReference>
<dbReference type="InterPro" id="IPR036866">
    <property type="entry name" value="RibonucZ/Hydroxyglut_hydro"/>
</dbReference>
<gene>
    <name evidence="3" type="ORF">ACHKAR_08650</name>
</gene>
<proteinExistence type="predicted"/>
<evidence type="ECO:0000313" key="3">
    <source>
        <dbReference type="EMBL" id="MFH6983504.1"/>
    </source>
</evidence>
<name>A0ABW7N7M6_9BACT</name>
<dbReference type="RefSeq" id="WP_395417065.1">
    <property type="nucleotide sequence ID" value="NZ_JBIPKE010000015.1"/>
</dbReference>
<organism evidence="3 4">
    <name type="scientific">Marinoscillum luteum</name>
    <dbReference type="NCBI Taxonomy" id="861051"/>
    <lineage>
        <taxon>Bacteria</taxon>
        <taxon>Pseudomonadati</taxon>
        <taxon>Bacteroidota</taxon>
        <taxon>Cytophagia</taxon>
        <taxon>Cytophagales</taxon>
        <taxon>Reichenbachiellaceae</taxon>
        <taxon>Marinoscillum</taxon>
    </lineage>
</organism>
<keyword evidence="4" id="KW-1185">Reference proteome</keyword>
<evidence type="ECO:0000259" key="2">
    <source>
        <dbReference type="Pfam" id="PF12706"/>
    </source>
</evidence>
<keyword evidence="1" id="KW-0378">Hydrolase</keyword>
<dbReference type="Proteomes" id="UP001610063">
    <property type="component" value="Unassembled WGS sequence"/>
</dbReference>
<dbReference type="PANTHER" id="PTHR43546:SF9">
    <property type="entry name" value="L-ASCORBATE-6-PHOSPHATE LACTONASE ULAG-RELATED"/>
    <property type="match status" value="1"/>
</dbReference>
<dbReference type="Gene3D" id="3.60.15.10">
    <property type="entry name" value="Ribonuclease Z/Hydroxyacylglutathione hydrolase-like"/>
    <property type="match status" value="1"/>
</dbReference>
<dbReference type="PANTHER" id="PTHR43546">
    <property type="entry name" value="UPF0173 METAL-DEPENDENT HYDROLASE MJ1163-RELATED"/>
    <property type="match status" value="1"/>
</dbReference>
<protein>
    <submittedName>
        <fullName evidence="3">MBL fold metallo-hydrolase</fullName>
    </submittedName>
</protein>
<evidence type="ECO:0000256" key="1">
    <source>
        <dbReference type="ARBA" id="ARBA00022801"/>
    </source>
</evidence>
<accession>A0ABW7N7M6</accession>
<dbReference type="EMBL" id="JBIPKE010000015">
    <property type="protein sequence ID" value="MFH6983504.1"/>
    <property type="molecule type" value="Genomic_DNA"/>
</dbReference>
<reference evidence="3 4" key="1">
    <citation type="journal article" date="2013" name="Int. J. Syst. Evol. Microbiol.">
        <title>Marinoscillum luteum sp. nov., isolated from marine sediment.</title>
        <authorList>
            <person name="Cha I.T."/>
            <person name="Park S.J."/>
            <person name="Kim S.J."/>
            <person name="Kim J.G."/>
            <person name="Jung M.Y."/>
            <person name="Shin K.S."/>
            <person name="Kwon K.K."/>
            <person name="Yang S.H."/>
            <person name="Seo Y.S."/>
            <person name="Rhee S.K."/>
        </authorList>
    </citation>
    <scope>NUCLEOTIDE SEQUENCE [LARGE SCALE GENOMIC DNA]</scope>
    <source>
        <strain evidence="3 4">KCTC 23939</strain>
    </source>
</reference>
<dbReference type="InterPro" id="IPR050114">
    <property type="entry name" value="UPF0173_UPF0282_UlaG_hydrolase"/>
</dbReference>
<comment type="caution">
    <text evidence="3">The sequence shown here is derived from an EMBL/GenBank/DDBJ whole genome shotgun (WGS) entry which is preliminary data.</text>
</comment>
<dbReference type="Pfam" id="PF12706">
    <property type="entry name" value="Lactamase_B_2"/>
    <property type="match status" value="1"/>
</dbReference>
<feature type="domain" description="Metallo-beta-lactamase" evidence="2">
    <location>
        <begin position="20"/>
        <end position="222"/>
    </location>
</feature>
<sequence length="263" mass="28903">MELQLIRNATLKINYAGSTFLIDPYFAEAGTQPSFAGKAKNPTVPLPMSTEEILKGVDYVLISHLHPDHFDEAAQAIIPKDLPIYCQPEDSETIRAADFQAVHPIEDQVDIGGIRLSKTQGQHGTGSILPLMGEVSGFVLSHKNEKTIYWCGDTIWYEGVKENIDWYQPEVIVCHAGANKFFQAHNVFGPAFTGDSEVLIMDAAQVSDLCHHAPESQVVVTHVGALDHETVTRAELRAALKKNVGSGQLFIPEDGQSLVFDQH</sequence>
<evidence type="ECO:0000313" key="4">
    <source>
        <dbReference type="Proteomes" id="UP001610063"/>
    </source>
</evidence>
<dbReference type="InterPro" id="IPR001279">
    <property type="entry name" value="Metallo-B-lactamas"/>
</dbReference>